<reference evidence="2 3" key="1">
    <citation type="submission" date="2024-01" db="EMBL/GenBank/DDBJ databases">
        <title>Genome assemblies of Stephania.</title>
        <authorList>
            <person name="Yang L."/>
        </authorList>
    </citation>
    <scope>NUCLEOTIDE SEQUENCE [LARGE SCALE GENOMIC DNA]</scope>
    <source>
        <strain evidence="2">YNDBR</strain>
        <tissue evidence="2">Leaf</tissue>
    </source>
</reference>
<organism evidence="2 3">
    <name type="scientific">Stephania yunnanensis</name>
    <dbReference type="NCBI Taxonomy" id="152371"/>
    <lineage>
        <taxon>Eukaryota</taxon>
        <taxon>Viridiplantae</taxon>
        <taxon>Streptophyta</taxon>
        <taxon>Embryophyta</taxon>
        <taxon>Tracheophyta</taxon>
        <taxon>Spermatophyta</taxon>
        <taxon>Magnoliopsida</taxon>
        <taxon>Ranunculales</taxon>
        <taxon>Menispermaceae</taxon>
        <taxon>Menispermoideae</taxon>
        <taxon>Cissampelideae</taxon>
        <taxon>Stephania</taxon>
    </lineage>
</organism>
<keyword evidence="3" id="KW-1185">Reference proteome</keyword>
<evidence type="ECO:0008006" key="4">
    <source>
        <dbReference type="Google" id="ProtNLM"/>
    </source>
</evidence>
<dbReference type="EMBL" id="JBBNAF010000004">
    <property type="protein sequence ID" value="KAK9151470.1"/>
    <property type="molecule type" value="Genomic_DNA"/>
</dbReference>
<sequence length="143" mass="16452">MCFLWFLTRLTSATDATKNRRWNHPEMVSPRHVVLIVMPFIQCRCRNGVPTIFPHVYVACVKSHPIFMMMSTQFDAVQLGVVGTISKLPYLTHLPHRELQLNITFYHSNLSSAFKQESNLLREGKLARIIEGINNKINSNDVI</sequence>
<evidence type="ECO:0000256" key="1">
    <source>
        <dbReference type="SAM" id="SignalP"/>
    </source>
</evidence>
<comment type="caution">
    <text evidence="2">The sequence shown here is derived from an EMBL/GenBank/DDBJ whole genome shotgun (WGS) entry which is preliminary data.</text>
</comment>
<feature type="chain" id="PRO_5042954624" description="Secreted protein" evidence="1">
    <location>
        <begin position="17"/>
        <end position="143"/>
    </location>
</feature>
<evidence type="ECO:0000313" key="3">
    <source>
        <dbReference type="Proteomes" id="UP001420932"/>
    </source>
</evidence>
<dbReference type="AlphaFoldDB" id="A0AAP0KHT0"/>
<accession>A0AAP0KHT0</accession>
<protein>
    <recommendedName>
        <fullName evidence="4">Secreted protein</fullName>
    </recommendedName>
</protein>
<gene>
    <name evidence="2" type="ORF">Syun_009779</name>
</gene>
<name>A0AAP0KHT0_9MAGN</name>
<dbReference type="Proteomes" id="UP001420932">
    <property type="component" value="Unassembled WGS sequence"/>
</dbReference>
<feature type="signal peptide" evidence="1">
    <location>
        <begin position="1"/>
        <end position="16"/>
    </location>
</feature>
<proteinExistence type="predicted"/>
<evidence type="ECO:0000313" key="2">
    <source>
        <dbReference type="EMBL" id="KAK9151470.1"/>
    </source>
</evidence>
<keyword evidence="1" id="KW-0732">Signal</keyword>